<feature type="compositionally biased region" description="Polar residues" evidence="1">
    <location>
        <begin position="545"/>
        <end position="556"/>
    </location>
</feature>
<dbReference type="EMBL" id="JBGBPQ010000013">
    <property type="protein sequence ID" value="KAL1511912.1"/>
    <property type="molecule type" value="Genomic_DNA"/>
</dbReference>
<feature type="compositionally biased region" description="Polar residues" evidence="1">
    <location>
        <begin position="621"/>
        <end position="639"/>
    </location>
</feature>
<keyword evidence="4" id="KW-1185">Reference proteome</keyword>
<feature type="compositionally biased region" description="Low complexity" evidence="1">
    <location>
        <begin position="792"/>
        <end position="803"/>
    </location>
</feature>
<reference evidence="3 4" key="1">
    <citation type="journal article" date="2024" name="Science">
        <title>Giant polyketide synthase enzymes in the biosynthesis of giant marine polyether toxins.</title>
        <authorList>
            <person name="Fallon T.R."/>
            <person name="Shende V.V."/>
            <person name="Wierzbicki I.H."/>
            <person name="Pendleton A.L."/>
            <person name="Watervoot N.F."/>
            <person name="Auber R.P."/>
            <person name="Gonzalez D.J."/>
            <person name="Wisecaver J.H."/>
            <person name="Moore B.S."/>
        </authorList>
    </citation>
    <scope>NUCLEOTIDE SEQUENCE [LARGE SCALE GENOMIC DNA]</scope>
    <source>
        <strain evidence="3 4">12B1</strain>
    </source>
</reference>
<feature type="compositionally biased region" description="Polar residues" evidence="1">
    <location>
        <begin position="515"/>
        <end position="537"/>
    </location>
</feature>
<protein>
    <recommendedName>
        <fullName evidence="2">PH domain-containing protein</fullName>
    </recommendedName>
</protein>
<dbReference type="Proteomes" id="UP001515480">
    <property type="component" value="Unassembled WGS sequence"/>
</dbReference>
<organism evidence="3 4">
    <name type="scientific">Prymnesium parvum</name>
    <name type="common">Toxic golden alga</name>
    <dbReference type="NCBI Taxonomy" id="97485"/>
    <lineage>
        <taxon>Eukaryota</taxon>
        <taxon>Haptista</taxon>
        <taxon>Haptophyta</taxon>
        <taxon>Prymnesiophyceae</taxon>
        <taxon>Prymnesiales</taxon>
        <taxon>Prymnesiaceae</taxon>
        <taxon>Prymnesium</taxon>
    </lineage>
</organism>
<feature type="region of interest" description="Disordered" evidence="1">
    <location>
        <begin position="515"/>
        <end position="556"/>
    </location>
</feature>
<feature type="domain" description="PH" evidence="2">
    <location>
        <begin position="25"/>
        <end position="117"/>
    </location>
</feature>
<dbReference type="SUPFAM" id="SSF50729">
    <property type="entry name" value="PH domain-like"/>
    <property type="match status" value="1"/>
</dbReference>
<comment type="caution">
    <text evidence="3">The sequence shown here is derived from an EMBL/GenBank/DDBJ whole genome shotgun (WGS) entry which is preliminary data.</text>
</comment>
<dbReference type="SMART" id="SM00233">
    <property type="entry name" value="PH"/>
    <property type="match status" value="1"/>
</dbReference>
<name>A0AB34J6J6_PRYPA</name>
<dbReference type="SUPFAM" id="SSF56112">
    <property type="entry name" value="Protein kinase-like (PK-like)"/>
    <property type="match status" value="1"/>
</dbReference>
<evidence type="ECO:0000313" key="4">
    <source>
        <dbReference type="Proteomes" id="UP001515480"/>
    </source>
</evidence>
<evidence type="ECO:0000313" key="3">
    <source>
        <dbReference type="EMBL" id="KAL1511912.1"/>
    </source>
</evidence>
<feature type="region of interest" description="Disordered" evidence="1">
    <location>
        <begin position="610"/>
        <end position="700"/>
    </location>
</feature>
<dbReference type="Gene3D" id="1.10.510.10">
    <property type="entry name" value="Transferase(Phosphotransferase) domain 1"/>
    <property type="match status" value="1"/>
</dbReference>
<feature type="compositionally biased region" description="Low complexity" evidence="1">
    <location>
        <begin position="755"/>
        <end position="767"/>
    </location>
</feature>
<gene>
    <name evidence="3" type="ORF">AB1Y20_005193</name>
</gene>
<dbReference type="PROSITE" id="PS50003">
    <property type="entry name" value="PH_DOMAIN"/>
    <property type="match status" value="1"/>
</dbReference>
<proteinExistence type="predicted"/>
<accession>A0AB34J6J6</accession>
<dbReference type="AlphaFoldDB" id="A0AB34J6J6"/>
<dbReference type="InterPro" id="IPR011009">
    <property type="entry name" value="Kinase-like_dom_sf"/>
</dbReference>
<evidence type="ECO:0000256" key="1">
    <source>
        <dbReference type="SAM" id="MobiDB-lite"/>
    </source>
</evidence>
<evidence type="ECO:0000259" key="2">
    <source>
        <dbReference type="PROSITE" id="PS50003"/>
    </source>
</evidence>
<feature type="region of interest" description="Disordered" evidence="1">
    <location>
        <begin position="744"/>
        <end position="845"/>
    </location>
</feature>
<sequence>MMHLLASKDKLQAADLKAGDAVEAGALLAGPLSKRSEWLQKWNKRFCILTTEEMAWLPADRVGEWRAVTLQSNTGLIVRDSTLIIQPPSLPSHQFCFRAASEPELRMWHAQLRAILERLNAEGRIARLHHRESETQFTVPFVEIPHIGSRNHRERSLNKLFYACRKRTPEAVPAQGASAAEEPKGMDVLMYLLSVPERAADWSGVQRRAFRELTRAIAACEHPLLHATIHADILPDVLRAAVYRGWSTVGSLKDVIHKVQDPREPYAHKYFAFARAGAEADGSSPVGAKARSATPLPVQDVVLYARQILDGVAFLLSFGFPCPHIHLGNIILSKQGHCQISDYELAVLLAPAYQASLAHPRLAPGASAFNIDPAVVGFGHCLFEMLTASELTPHELHQWERSGRFTPRNSGAPPQESSAQSKRLWQLLESIFFPSPGVSDGPTIESLRMDPVFGVAGLGYSTPVTPPPELDEDQKALLATARDYYTFTGIAPVPPPAADATLGLTLSTFKTLSNLATPHSTPNPSARNSFARSISQDTSEDRSPSLDTSGGASVTTAASTSNLGAMAEQHVATTAPVSALAATKFELVQAHTTEVRSETLLETESASAVTAVASGAAPTDDASSSTLMRLSRPTSSCSEASRGEPAPSAANTNEASWQRAPPLPPFKSMSACSRPRPRGLSSAPRLNASKSEDGSQFPRSHLGPVLVEAHLSPAQNPHAFQLVAQVHNSSSDLSLQLESFGATGDDLLKPDDELPSAPSSSLPRSNSVIDLDPPRVANARQTVSDIMPFKPPASSLSNAPSASKESPTALRTIQDGEHEAASPEPQRHSAVDESIGASASAPAHAEFEPKLLPPEAASGSDNAEEDAAHAEMVRAAAKLPNKNRPSDYAWLARLLRSIMTNSATSVTDLSCNTRLCPLFVVAGACPNSFCGMQAVMYASVSGSPQVDLDFWWVKPEAANPNALEQHTLNRHSKGPHKNDPGRSRALYVQFADLFTAADGGATVGGGMLKFGVMHVGVSPRAYIEQLATGERYYIYLIWQETWTSNPFARSKFILGKIVYQRDPRAKKLYARPYSYKDGVLTVPVNGPEEVVSSVLPSDRIKLGCS</sequence>
<feature type="compositionally biased region" description="Basic and acidic residues" evidence="1">
    <location>
        <begin position="814"/>
        <end position="831"/>
    </location>
</feature>
<dbReference type="InterPro" id="IPR001849">
    <property type="entry name" value="PH_domain"/>
</dbReference>